<dbReference type="PANTHER" id="PTHR36978:SF4">
    <property type="entry name" value="P-LOOP CONTAINING NUCLEOSIDE TRIPHOSPHATE HYDROLASE PROTEIN"/>
    <property type="match status" value="1"/>
</dbReference>
<sequence length="211" mass="24294">MNEKYFVLGLPRTGTTSLCVASLKVGLKTAHTAYTQNAIKHAQLIADTPVFNDYDKLYQLFPNARFIYLEREMPLWLPSIRRLLIRMLPKLIDKRGGFNDTLKRCYFSTFPELDAEKIEDDSYLARCYYNHKARVTEFLSNSSSANLIINLSDPESSKRLANFMNVSNINIPHLNKKGKVTAWNEIRHPLKIESTRTGKVDKDSLLYSIDK</sequence>
<name>A0A162C411_9GAMM</name>
<evidence type="ECO:0008006" key="3">
    <source>
        <dbReference type="Google" id="ProtNLM"/>
    </source>
</evidence>
<dbReference type="RefSeq" id="WP_063382820.1">
    <property type="nucleotide sequence ID" value="NZ_AUXX01000045.1"/>
</dbReference>
<dbReference type="SUPFAM" id="SSF52540">
    <property type="entry name" value="P-loop containing nucleoside triphosphate hydrolases"/>
    <property type="match status" value="1"/>
</dbReference>
<dbReference type="InterPro" id="IPR040632">
    <property type="entry name" value="Sulfotransfer_4"/>
</dbReference>
<organism evidence="1 2">
    <name type="scientific">Pseudoalteromonas luteoviolacea S4060-1</name>
    <dbReference type="NCBI Taxonomy" id="1365257"/>
    <lineage>
        <taxon>Bacteria</taxon>
        <taxon>Pseudomonadati</taxon>
        <taxon>Pseudomonadota</taxon>
        <taxon>Gammaproteobacteria</taxon>
        <taxon>Alteromonadales</taxon>
        <taxon>Pseudoalteromonadaceae</taxon>
        <taxon>Pseudoalteromonas</taxon>
    </lineage>
</organism>
<dbReference type="InterPro" id="IPR027417">
    <property type="entry name" value="P-loop_NTPase"/>
</dbReference>
<dbReference type="Pfam" id="PF17784">
    <property type="entry name" value="Sulfotransfer_4"/>
    <property type="match status" value="1"/>
</dbReference>
<dbReference type="AlphaFoldDB" id="A0A162C411"/>
<comment type="caution">
    <text evidence="1">The sequence shown here is derived from an EMBL/GenBank/DDBJ whole genome shotgun (WGS) entry which is preliminary data.</text>
</comment>
<dbReference type="EMBL" id="AUXX01000045">
    <property type="protein sequence ID" value="KZN61774.1"/>
    <property type="molecule type" value="Genomic_DNA"/>
</dbReference>
<reference evidence="1 2" key="1">
    <citation type="submission" date="2013-07" db="EMBL/GenBank/DDBJ databases">
        <title>Comparative Genomic and Metabolomic Analysis of Twelve Strains of Pseudoalteromonas luteoviolacea.</title>
        <authorList>
            <person name="Vynne N.G."/>
            <person name="Mansson M."/>
            <person name="Gram L."/>
        </authorList>
    </citation>
    <scope>NUCLEOTIDE SEQUENCE [LARGE SCALE GENOMIC DNA]</scope>
    <source>
        <strain evidence="1 2">S4060-1</strain>
    </source>
</reference>
<dbReference type="Gene3D" id="3.40.50.300">
    <property type="entry name" value="P-loop containing nucleotide triphosphate hydrolases"/>
    <property type="match status" value="1"/>
</dbReference>
<dbReference type="PANTHER" id="PTHR36978">
    <property type="entry name" value="P-LOOP CONTAINING NUCLEOTIDE TRIPHOSPHATE HYDROLASE"/>
    <property type="match status" value="1"/>
</dbReference>
<dbReference type="Proteomes" id="UP000076661">
    <property type="component" value="Unassembled WGS sequence"/>
</dbReference>
<evidence type="ECO:0000313" key="2">
    <source>
        <dbReference type="Proteomes" id="UP000076661"/>
    </source>
</evidence>
<proteinExistence type="predicted"/>
<accession>A0A162C411</accession>
<protein>
    <recommendedName>
        <fullName evidence="3">Sulfotransferase family protein</fullName>
    </recommendedName>
</protein>
<evidence type="ECO:0000313" key="1">
    <source>
        <dbReference type="EMBL" id="KZN61774.1"/>
    </source>
</evidence>
<dbReference type="PATRIC" id="fig|1365257.3.peg.4683"/>
<gene>
    <name evidence="1" type="ORF">N478_06815</name>
</gene>